<dbReference type="PANTHER" id="PTHR13194">
    <property type="entry name" value="COMPLEX I INTERMEDIATE-ASSOCIATED PROTEIN 30"/>
    <property type="match status" value="1"/>
</dbReference>
<comment type="similarity">
    <text evidence="1">Belongs to the CIA30 family.</text>
</comment>
<dbReference type="EMBL" id="JANFFA010000003">
    <property type="protein sequence ID" value="MDQ2094900.1"/>
    <property type="molecule type" value="Genomic_DNA"/>
</dbReference>
<comment type="caution">
    <text evidence="3">The sequence shown here is derived from an EMBL/GenBank/DDBJ whole genome shotgun (WGS) entry which is preliminary data.</text>
</comment>
<dbReference type="InterPro" id="IPR039131">
    <property type="entry name" value="NDUFAF1"/>
</dbReference>
<dbReference type="PANTHER" id="PTHR13194:SF19">
    <property type="entry name" value="NAD(P)-BINDING ROSSMANN-FOLD SUPERFAMILY PROTEIN"/>
    <property type="match status" value="1"/>
</dbReference>
<keyword evidence="4" id="KW-1185">Reference proteome</keyword>
<evidence type="ECO:0000256" key="1">
    <source>
        <dbReference type="ARBA" id="ARBA00007884"/>
    </source>
</evidence>
<evidence type="ECO:0000313" key="4">
    <source>
        <dbReference type="Proteomes" id="UP001227162"/>
    </source>
</evidence>
<dbReference type="Pfam" id="PF08547">
    <property type="entry name" value="CIA30"/>
    <property type="match status" value="1"/>
</dbReference>
<dbReference type="AlphaFoldDB" id="A0AAJ1U7B5"/>
<feature type="domain" description="NADH:ubiquinone oxidoreductase intermediate-associated protein 30" evidence="2">
    <location>
        <begin position="35"/>
        <end position="167"/>
    </location>
</feature>
<name>A0AAJ1U7B5_9RHOB</name>
<protein>
    <submittedName>
        <fullName evidence="3">CIA30 family protein</fullName>
    </submittedName>
</protein>
<dbReference type="InterPro" id="IPR013857">
    <property type="entry name" value="NADH-UbQ_OxRdtase-assoc_prot30"/>
</dbReference>
<dbReference type="RefSeq" id="WP_317626508.1">
    <property type="nucleotide sequence ID" value="NZ_JANFFA010000003.1"/>
</dbReference>
<proteinExistence type="inferred from homology"/>
<reference evidence="3" key="1">
    <citation type="submission" date="2022-07" db="EMBL/GenBank/DDBJ databases">
        <authorList>
            <person name="Otstavnykh N."/>
            <person name="Isaeva M."/>
            <person name="Bystritskaya E."/>
        </authorList>
    </citation>
    <scope>NUCLEOTIDE SEQUENCE</scope>
    <source>
        <strain evidence="3">10Alg 79</strain>
    </source>
</reference>
<evidence type="ECO:0000259" key="2">
    <source>
        <dbReference type="Pfam" id="PF08547"/>
    </source>
</evidence>
<sequence length="183" mass="19570">MKRRAVLAGLGALMLPGGARSEGRMIDDFSGDPGARWEFVSDRVMGGVSSGRVAFEPAGEGVALHLTGEVSTKNRGGFLQARRDLPQRLERGAQGLELRVKGNGARYYLHVRTPGAVMPWSFYQAGFEAPERWATVRVPFSAFAAKGGVIGGALKPQSVKSLGVVAYGADYTADLWVARIGVY</sequence>
<evidence type="ECO:0000313" key="3">
    <source>
        <dbReference type="EMBL" id="MDQ2094900.1"/>
    </source>
</evidence>
<organism evidence="3 4">
    <name type="scientific">Rhodalgimonas zhirmunskyi</name>
    <dbReference type="NCBI Taxonomy" id="2964767"/>
    <lineage>
        <taxon>Bacteria</taxon>
        <taxon>Pseudomonadati</taxon>
        <taxon>Pseudomonadota</taxon>
        <taxon>Alphaproteobacteria</taxon>
        <taxon>Rhodobacterales</taxon>
        <taxon>Roseobacteraceae</taxon>
        <taxon>Rhodalgimonas</taxon>
    </lineage>
</organism>
<gene>
    <name evidence="3" type="ORF">NOI20_12325</name>
</gene>
<dbReference type="InterPro" id="IPR008979">
    <property type="entry name" value="Galactose-bd-like_sf"/>
</dbReference>
<dbReference type="Proteomes" id="UP001227162">
    <property type="component" value="Unassembled WGS sequence"/>
</dbReference>
<accession>A0AAJ1U7B5</accession>
<reference evidence="3" key="2">
    <citation type="submission" date="2023-04" db="EMBL/GenBank/DDBJ databases">
        <title>'Rhodoalgimonas zhirmunskyi' gen. nov., isolated from a red alga.</title>
        <authorList>
            <person name="Nedashkovskaya O.I."/>
            <person name="Otstavnykh N.Y."/>
            <person name="Bystritskaya E.P."/>
            <person name="Balabanova L.A."/>
            <person name="Isaeva M.P."/>
        </authorList>
    </citation>
    <scope>NUCLEOTIDE SEQUENCE</scope>
    <source>
        <strain evidence="3">10Alg 79</strain>
    </source>
</reference>
<dbReference type="SUPFAM" id="SSF49785">
    <property type="entry name" value="Galactose-binding domain-like"/>
    <property type="match status" value="1"/>
</dbReference>